<dbReference type="InParanoid" id="A0A330L179"/>
<reference evidence="2" key="1">
    <citation type="submission" date="2018-04" db="EMBL/GenBank/DDBJ databases">
        <authorList>
            <person name="Lucker S."/>
            <person name="Sakoula D."/>
        </authorList>
    </citation>
    <scope>NUCLEOTIDE SEQUENCE [LARGE SCALE GENOMIC DNA]</scope>
</reference>
<dbReference type="OrthoDB" id="5186897at2"/>
<protein>
    <recommendedName>
        <fullName evidence="3">DUF5343 domain-containing protein</fullName>
    </recommendedName>
</protein>
<name>A0A330L179_9BACT</name>
<dbReference type="RefSeq" id="WP_121988004.1">
    <property type="nucleotide sequence ID" value="NZ_OUNR01000001.1"/>
</dbReference>
<keyword evidence="2" id="KW-1185">Reference proteome</keyword>
<organism evidence="1 2">
    <name type="scientific">Nitrospira lenta</name>
    <dbReference type="NCBI Taxonomy" id="1436998"/>
    <lineage>
        <taxon>Bacteria</taxon>
        <taxon>Pseudomonadati</taxon>
        <taxon>Nitrospirota</taxon>
        <taxon>Nitrospiria</taxon>
        <taxon>Nitrospirales</taxon>
        <taxon>Nitrospiraceae</taxon>
        <taxon>Nitrospira</taxon>
    </lineage>
</organism>
<evidence type="ECO:0008006" key="3">
    <source>
        <dbReference type="Google" id="ProtNLM"/>
    </source>
</evidence>
<proteinExistence type="predicted"/>
<dbReference type="InterPro" id="IPR035235">
    <property type="entry name" value="DUF5343"/>
</dbReference>
<dbReference type="Proteomes" id="UP000248168">
    <property type="component" value="Unassembled WGS sequence"/>
</dbReference>
<dbReference type="Pfam" id="PF17278">
    <property type="entry name" value="DUF5343"/>
    <property type="match status" value="1"/>
</dbReference>
<dbReference type="AlphaFoldDB" id="A0A330L179"/>
<sequence>MAAKKNENEDATAEQTDKKVKGAIKYPPYVNGYGSIPKLFSEIRKASVPPKFTQDFMETVLELKSSSHRALVPLLKKLGFIDAANVPTEAYKNYRDDEQQGAVMAAQIRLAYSDLYKANEYAHNLKKDELQSKLRALIGTAEDDPTIPAVVATFMELAKLANFKATAAPIKLLAADDDAKGKKGADEGAQRRLLHGSVGISYTINLNLPATTEIEVFNAIFKSLKEHLLDG</sequence>
<dbReference type="EMBL" id="OUNR01000001">
    <property type="protein sequence ID" value="SPP63480.1"/>
    <property type="molecule type" value="Genomic_DNA"/>
</dbReference>
<evidence type="ECO:0000313" key="2">
    <source>
        <dbReference type="Proteomes" id="UP000248168"/>
    </source>
</evidence>
<accession>A0A330L179</accession>
<evidence type="ECO:0000313" key="1">
    <source>
        <dbReference type="EMBL" id="SPP63480.1"/>
    </source>
</evidence>
<gene>
    <name evidence="1" type="ORF">NITLEN_10566</name>
</gene>